<dbReference type="EMBL" id="CP036433">
    <property type="protein sequence ID" value="QDU95256.1"/>
    <property type="molecule type" value="Genomic_DNA"/>
</dbReference>
<dbReference type="EC" id="2.3.1.286" evidence="1"/>
<dbReference type="AlphaFoldDB" id="A0A518DTU5"/>
<evidence type="ECO:0000259" key="5">
    <source>
        <dbReference type="PROSITE" id="PS50305"/>
    </source>
</evidence>
<evidence type="ECO:0000313" key="6">
    <source>
        <dbReference type="EMBL" id="QDU95256.1"/>
    </source>
</evidence>
<keyword evidence="4" id="KW-0479">Metal-binding</keyword>
<dbReference type="PANTHER" id="PTHR11085:SF10">
    <property type="entry name" value="NAD-DEPENDENT PROTEIN DEACYLASE SIRTUIN-5, MITOCHONDRIAL-RELATED"/>
    <property type="match status" value="1"/>
</dbReference>
<dbReference type="CDD" id="cd01407">
    <property type="entry name" value="SIR2-fam"/>
    <property type="match status" value="1"/>
</dbReference>
<organism evidence="6 7">
    <name type="scientific">Lignipirellula cremea</name>
    <dbReference type="NCBI Taxonomy" id="2528010"/>
    <lineage>
        <taxon>Bacteria</taxon>
        <taxon>Pseudomonadati</taxon>
        <taxon>Planctomycetota</taxon>
        <taxon>Planctomycetia</taxon>
        <taxon>Pirellulales</taxon>
        <taxon>Pirellulaceae</taxon>
        <taxon>Lignipirellula</taxon>
    </lineage>
</organism>
<keyword evidence="7" id="KW-1185">Reference proteome</keyword>
<dbReference type="InterPro" id="IPR003000">
    <property type="entry name" value="Sirtuin"/>
</dbReference>
<dbReference type="KEGG" id="lcre:Pla8534_30710"/>
<accession>A0A518DTU5</accession>
<gene>
    <name evidence="6" type="primary">cobB_1</name>
    <name evidence="6" type="ORF">Pla8534_30710</name>
</gene>
<dbReference type="GO" id="GO:0017136">
    <property type="term" value="F:histone deacetylase activity, NAD-dependent"/>
    <property type="evidence" value="ECO:0007669"/>
    <property type="project" value="TreeGrafter"/>
</dbReference>
<feature type="active site" description="Proton acceptor" evidence="4">
    <location>
        <position position="117"/>
    </location>
</feature>
<dbReference type="PANTHER" id="PTHR11085">
    <property type="entry name" value="NAD-DEPENDENT PROTEIN DEACYLASE SIRTUIN-5, MITOCHONDRIAL-RELATED"/>
    <property type="match status" value="1"/>
</dbReference>
<dbReference type="OrthoDB" id="9800582at2"/>
<evidence type="ECO:0000256" key="1">
    <source>
        <dbReference type="ARBA" id="ARBA00012928"/>
    </source>
</evidence>
<dbReference type="GO" id="GO:0046872">
    <property type="term" value="F:metal ion binding"/>
    <property type="evidence" value="ECO:0007669"/>
    <property type="project" value="UniProtKB-KW"/>
</dbReference>
<keyword evidence="6" id="KW-0378">Hydrolase</keyword>
<dbReference type="PROSITE" id="PS50305">
    <property type="entry name" value="SIRTUIN"/>
    <property type="match status" value="1"/>
</dbReference>
<reference evidence="6 7" key="1">
    <citation type="submission" date="2019-02" db="EMBL/GenBank/DDBJ databases">
        <title>Deep-cultivation of Planctomycetes and their phenomic and genomic characterization uncovers novel biology.</title>
        <authorList>
            <person name="Wiegand S."/>
            <person name="Jogler M."/>
            <person name="Boedeker C."/>
            <person name="Pinto D."/>
            <person name="Vollmers J."/>
            <person name="Rivas-Marin E."/>
            <person name="Kohn T."/>
            <person name="Peeters S.H."/>
            <person name="Heuer A."/>
            <person name="Rast P."/>
            <person name="Oberbeckmann S."/>
            <person name="Bunk B."/>
            <person name="Jeske O."/>
            <person name="Meyerdierks A."/>
            <person name="Storesund J.E."/>
            <person name="Kallscheuer N."/>
            <person name="Luecker S."/>
            <person name="Lage O.M."/>
            <person name="Pohl T."/>
            <person name="Merkel B.J."/>
            <person name="Hornburger P."/>
            <person name="Mueller R.-W."/>
            <person name="Bruemmer F."/>
            <person name="Labrenz M."/>
            <person name="Spormann A.M."/>
            <person name="Op den Camp H."/>
            <person name="Overmann J."/>
            <person name="Amann R."/>
            <person name="Jetten M.S.M."/>
            <person name="Mascher T."/>
            <person name="Medema M.H."/>
            <person name="Devos D.P."/>
            <person name="Kaster A.-K."/>
            <person name="Ovreas L."/>
            <person name="Rohde M."/>
            <person name="Galperin M.Y."/>
            <person name="Jogler C."/>
        </authorList>
    </citation>
    <scope>NUCLEOTIDE SEQUENCE [LARGE SCALE GENOMIC DNA]</scope>
    <source>
        <strain evidence="6 7">Pla85_3_4</strain>
    </source>
</reference>
<dbReference type="Proteomes" id="UP000317648">
    <property type="component" value="Chromosome"/>
</dbReference>
<protein>
    <recommendedName>
        <fullName evidence="1">protein acetyllysine N-acetyltransferase</fullName>
        <ecNumber evidence="1">2.3.1.286</ecNumber>
    </recommendedName>
</protein>
<evidence type="ECO:0000256" key="4">
    <source>
        <dbReference type="PROSITE-ProRule" id="PRU00236"/>
    </source>
</evidence>
<dbReference type="SUPFAM" id="SSF52467">
    <property type="entry name" value="DHS-like NAD/FAD-binding domain"/>
    <property type="match status" value="1"/>
</dbReference>
<dbReference type="InterPro" id="IPR026591">
    <property type="entry name" value="Sirtuin_cat_small_dom_sf"/>
</dbReference>
<dbReference type="InterPro" id="IPR050134">
    <property type="entry name" value="NAD-dep_sirtuin_deacylases"/>
</dbReference>
<keyword evidence="2" id="KW-0808">Transferase</keyword>
<dbReference type="GO" id="GO:0016787">
    <property type="term" value="F:hydrolase activity"/>
    <property type="evidence" value="ECO:0007669"/>
    <property type="project" value="UniProtKB-KW"/>
</dbReference>
<dbReference type="NCBIfam" id="NF001753">
    <property type="entry name" value="PRK00481.1-3"/>
    <property type="match status" value="1"/>
</dbReference>
<feature type="binding site" evidence="4">
    <location>
        <position position="153"/>
    </location>
    <ligand>
        <name>Zn(2+)</name>
        <dbReference type="ChEBI" id="CHEBI:29105"/>
    </ligand>
</feature>
<dbReference type="RefSeq" id="WP_145054015.1">
    <property type="nucleotide sequence ID" value="NZ_CP036433.1"/>
</dbReference>
<feature type="binding site" evidence="4">
    <location>
        <position position="125"/>
    </location>
    <ligand>
        <name>Zn(2+)</name>
        <dbReference type="ChEBI" id="CHEBI:29105"/>
    </ligand>
</feature>
<keyword evidence="3" id="KW-0520">NAD</keyword>
<name>A0A518DTU5_9BACT</name>
<dbReference type="Gene3D" id="3.30.1600.10">
    <property type="entry name" value="SIR2/SIRT2 'Small Domain"/>
    <property type="match status" value="1"/>
</dbReference>
<dbReference type="InterPro" id="IPR026590">
    <property type="entry name" value="Ssirtuin_cat_dom"/>
</dbReference>
<dbReference type="GO" id="GO:0070403">
    <property type="term" value="F:NAD+ binding"/>
    <property type="evidence" value="ECO:0007669"/>
    <property type="project" value="InterPro"/>
</dbReference>
<keyword evidence="4" id="KW-0862">Zinc</keyword>
<feature type="domain" description="Deacetylase sirtuin-type" evidence="5">
    <location>
        <begin position="1"/>
        <end position="249"/>
    </location>
</feature>
<feature type="binding site" evidence="4">
    <location>
        <position position="128"/>
    </location>
    <ligand>
        <name>Zn(2+)</name>
        <dbReference type="ChEBI" id="CHEBI:29105"/>
    </ligand>
</feature>
<evidence type="ECO:0000256" key="2">
    <source>
        <dbReference type="ARBA" id="ARBA00022679"/>
    </source>
</evidence>
<dbReference type="Gene3D" id="3.40.50.1220">
    <property type="entry name" value="TPP-binding domain"/>
    <property type="match status" value="1"/>
</dbReference>
<evidence type="ECO:0000313" key="7">
    <source>
        <dbReference type="Proteomes" id="UP000317648"/>
    </source>
</evidence>
<proteinExistence type="predicted"/>
<dbReference type="InterPro" id="IPR029035">
    <property type="entry name" value="DHS-like_NAD/FAD-binding_dom"/>
</dbReference>
<evidence type="ECO:0000256" key="3">
    <source>
        <dbReference type="ARBA" id="ARBA00023027"/>
    </source>
</evidence>
<sequence length="249" mass="27059">MPSHPLAERLKTAKRVVAFTGAGISTESGIPDFRSPGGIWATSQPVYYDQFLASATARHEYWRQKSIAHRDFASSQPNIGHRLLAAWEKSGRLQAVITQNIDGLHQQAGSKMVWELHGTARQIGCLGCAARFDADPLVEQFLREETPPVCPHCGGLLKHATISFGQQLDTQVVNAAVKLSQQADLFLAIGSSLVVEPAATLPLLAKQHGAALVILNRDPTPHDHLADLVLHQGIGETLEQVEAVLRDLH</sequence>
<dbReference type="Pfam" id="PF02146">
    <property type="entry name" value="SIR2"/>
    <property type="match status" value="1"/>
</dbReference>
<feature type="binding site" evidence="4">
    <location>
        <position position="150"/>
    </location>
    <ligand>
        <name>Zn(2+)</name>
        <dbReference type="ChEBI" id="CHEBI:29105"/>
    </ligand>
</feature>